<proteinExistence type="predicted"/>
<gene>
    <name evidence="2" type="ORF">CARN2_3862</name>
</gene>
<comment type="caution">
    <text evidence="2">The sequence shown here is derived from an EMBL/GenBank/DDBJ whole genome shotgun (WGS) entry which is preliminary data.</text>
</comment>
<accession>E6PTX7</accession>
<evidence type="ECO:0000313" key="2">
    <source>
        <dbReference type="EMBL" id="CBH98384.1"/>
    </source>
</evidence>
<organism evidence="2">
    <name type="scientific">mine drainage metagenome</name>
    <dbReference type="NCBI Taxonomy" id="410659"/>
    <lineage>
        <taxon>unclassified sequences</taxon>
        <taxon>metagenomes</taxon>
        <taxon>ecological metagenomes</taxon>
    </lineage>
</organism>
<dbReference type="EMBL" id="CABM01000052">
    <property type="protein sequence ID" value="CBH98384.1"/>
    <property type="molecule type" value="Genomic_DNA"/>
</dbReference>
<feature type="region of interest" description="Disordered" evidence="1">
    <location>
        <begin position="1"/>
        <end position="35"/>
    </location>
</feature>
<sequence length="35" mass="3792">MEQSLDGVHEGQKLGRSGRPTLLEGDRNAVLSGRQ</sequence>
<name>E6PTX7_9ZZZZ</name>
<dbReference type="AlphaFoldDB" id="E6PTX7"/>
<evidence type="ECO:0000256" key="1">
    <source>
        <dbReference type="SAM" id="MobiDB-lite"/>
    </source>
</evidence>
<reference evidence="2" key="1">
    <citation type="submission" date="2009-10" db="EMBL/GenBank/DDBJ databases">
        <title>Diversity of trophic interactions inside an arsenic-rich microbial ecosystem.</title>
        <authorList>
            <person name="Bertin P.N."/>
            <person name="Heinrich-Salmeron A."/>
            <person name="Pelletier E."/>
            <person name="Goulhen-Chollet F."/>
            <person name="Arsene-Ploetze F."/>
            <person name="Gallien S."/>
            <person name="Calteau A."/>
            <person name="Vallenet D."/>
            <person name="Casiot C."/>
            <person name="Chane-Woon-Ming B."/>
            <person name="Giloteaux L."/>
            <person name="Barakat M."/>
            <person name="Bonnefoy V."/>
            <person name="Bruneel O."/>
            <person name="Chandler M."/>
            <person name="Cleiss J."/>
            <person name="Duran R."/>
            <person name="Elbaz-Poulichet F."/>
            <person name="Fonknechten N."/>
            <person name="Lauga B."/>
            <person name="Mornico D."/>
            <person name="Ortet P."/>
            <person name="Schaeffer C."/>
            <person name="Siguier P."/>
            <person name="Alexander Thil Smith A."/>
            <person name="Van Dorsselaer A."/>
            <person name="Weissenbach J."/>
            <person name="Medigue C."/>
            <person name="Le Paslier D."/>
        </authorList>
    </citation>
    <scope>NUCLEOTIDE SEQUENCE</scope>
</reference>
<protein>
    <submittedName>
        <fullName evidence="2">Uncharacterized protein</fullName>
    </submittedName>
</protein>